<dbReference type="Proteomes" id="UP000321579">
    <property type="component" value="Unassembled WGS sequence"/>
</dbReference>
<dbReference type="PRINTS" id="PR00153">
    <property type="entry name" value="CSAPPISMRASE"/>
</dbReference>
<dbReference type="Gene3D" id="3.10.50.40">
    <property type="match status" value="1"/>
</dbReference>
<reference evidence="8 13" key="4">
    <citation type="submission" date="2019-07" db="EMBL/GenBank/DDBJ databases">
        <title>Whole genome shotgun sequence of Flavobacterium glycines NBRC 105008.</title>
        <authorList>
            <person name="Hosoyama A."/>
            <person name="Uohara A."/>
            <person name="Ohji S."/>
            <person name="Ichikawa N."/>
        </authorList>
    </citation>
    <scope>NUCLEOTIDE SEQUENCE [LARGE SCALE GENOMIC DNA]</scope>
    <source>
        <strain evidence="8 13">NBRC 105008</strain>
    </source>
</reference>
<name>A0A1B9DTX9_9FLAO</name>
<dbReference type="InterPro" id="IPR029000">
    <property type="entry name" value="Cyclophilin-like_dom_sf"/>
</dbReference>
<dbReference type="EMBL" id="BJVF01000011">
    <property type="protein sequence ID" value="GEL12309.1"/>
    <property type="molecule type" value="Genomic_DNA"/>
</dbReference>
<dbReference type="Proteomes" id="UP000182367">
    <property type="component" value="Unassembled WGS sequence"/>
</dbReference>
<dbReference type="OrthoDB" id="9807797at2"/>
<dbReference type="GO" id="GO:0003755">
    <property type="term" value="F:peptidyl-prolyl cis-trans isomerase activity"/>
    <property type="evidence" value="ECO:0007669"/>
    <property type="project" value="UniProtKB-KW"/>
</dbReference>
<dbReference type="PANTHER" id="PTHR45625:SF4">
    <property type="entry name" value="PEPTIDYLPROLYL ISOMERASE DOMAIN AND WD REPEAT-CONTAINING PROTEIN 1"/>
    <property type="match status" value="1"/>
</dbReference>
<keyword evidence="12" id="KW-1185">Reference proteome</keyword>
<sequence length="372" mass="41441">MKKSILFVLFLISSFYSCKNESDYFADGIYAKIDTNKGIIYLELDYKNAPITVANFITLVEGNNRFVSTDYKKGHPFYNGLKFYRVIKGFVIQTGDPEGSGTGNAGYRFKDEYFGEIFDKEGVLAMANNGPNTNSSQFFITRNPTPWLNGKHTIFGHVINAGMEVVNSINQDDEVKSITIIRKGEAAKKFNAVKTFDDYFVIESKNQKIQKALEAQKERMYDKKYGKTIVAKINYFGALKEKSKKTVSGLKYIITHKGGGKKPAIGTKVKVNYAVFSEYGELYDTTLENVAMAFGKIDSERVAQNGYQPVPFQVGKKDGIIPGFTEGLEKLSFGDKAVLFIPAYLAYGPGGAGNIIPPQTNLIFEIELIKAQ</sequence>
<evidence type="ECO:0000256" key="3">
    <source>
        <dbReference type="ARBA" id="ARBA00023110"/>
    </source>
</evidence>
<dbReference type="InterPro" id="IPR046357">
    <property type="entry name" value="PPIase_dom_sf"/>
</dbReference>
<evidence type="ECO:0000256" key="5">
    <source>
        <dbReference type="PROSITE-ProRule" id="PRU00277"/>
    </source>
</evidence>
<dbReference type="PROSITE" id="PS51257">
    <property type="entry name" value="PROKAR_LIPOPROTEIN"/>
    <property type="match status" value="1"/>
</dbReference>
<dbReference type="SUPFAM" id="SSF50891">
    <property type="entry name" value="Cyclophilin-like"/>
    <property type="match status" value="1"/>
</dbReference>
<dbReference type="Gene3D" id="2.40.100.10">
    <property type="entry name" value="Cyclophilin-like"/>
    <property type="match status" value="1"/>
</dbReference>
<organism evidence="9 11">
    <name type="scientific">Flavobacterium glycines</name>
    <dbReference type="NCBI Taxonomy" id="551990"/>
    <lineage>
        <taxon>Bacteria</taxon>
        <taxon>Pseudomonadati</taxon>
        <taxon>Bacteroidota</taxon>
        <taxon>Flavobacteriia</taxon>
        <taxon>Flavobacteriales</taxon>
        <taxon>Flavobacteriaceae</taxon>
        <taxon>Flavobacterium</taxon>
    </lineage>
</organism>
<evidence type="ECO:0000256" key="4">
    <source>
        <dbReference type="ARBA" id="ARBA00023235"/>
    </source>
</evidence>
<gene>
    <name evidence="8" type="primary">ppiA</name>
    <name evidence="9" type="ORF">FBGL_03675</name>
    <name evidence="8" type="ORF">FGL01_30480</name>
    <name evidence="10" type="ORF">SAMN05192550_3247</name>
</gene>
<dbReference type="STRING" id="551990.SAMN05192550_3247"/>
<dbReference type="PROSITE" id="PS50072">
    <property type="entry name" value="CSA_PPIASE_2"/>
    <property type="match status" value="1"/>
</dbReference>
<dbReference type="PROSITE" id="PS50059">
    <property type="entry name" value="FKBP_PPIASE"/>
    <property type="match status" value="1"/>
</dbReference>
<evidence type="ECO:0000313" key="13">
    <source>
        <dbReference type="Proteomes" id="UP000321579"/>
    </source>
</evidence>
<evidence type="ECO:0000259" key="6">
    <source>
        <dbReference type="PROSITE" id="PS50059"/>
    </source>
</evidence>
<dbReference type="CDD" id="cd00317">
    <property type="entry name" value="cyclophilin"/>
    <property type="match status" value="1"/>
</dbReference>
<reference evidence="9" key="2">
    <citation type="submission" date="2016-03" db="EMBL/GenBank/DDBJ databases">
        <authorList>
            <person name="Ploux O."/>
        </authorList>
    </citation>
    <scope>NUCLEOTIDE SEQUENCE</scope>
    <source>
        <strain evidence="9">NBRC 105008</strain>
    </source>
</reference>
<dbReference type="SUPFAM" id="SSF54534">
    <property type="entry name" value="FKBP-like"/>
    <property type="match status" value="1"/>
</dbReference>
<feature type="domain" description="PPIase cyclophilin-type" evidence="7">
    <location>
        <begin position="38"/>
        <end position="171"/>
    </location>
</feature>
<evidence type="ECO:0000313" key="9">
    <source>
        <dbReference type="EMBL" id="OCB73149.1"/>
    </source>
</evidence>
<keyword evidence="4 5" id="KW-0413">Isomerase</keyword>
<dbReference type="InterPro" id="IPR044666">
    <property type="entry name" value="Cyclophilin_A-like"/>
</dbReference>
<evidence type="ECO:0000313" key="11">
    <source>
        <dbReference type="Proteomes" id="UP000093226"/>
    </source>
</evidence>
<proteinExistence type="predicted"/>
<evidence type="ECO:0000259" key="7">
    <source>
        <dbReference type="PROSITE" id="PS50072"/>
    </source>
</evidence>
<dbReference type="EMBL" id="LVEO01000006">
    <property type="protein sequence ID" value="OCB73149.1"/>
    <property type="molecule type" value="Genomic_DNA"/>
</dbReference>
<protein>
    <recommendedName>
        <fullName evidence="2 5">peptidylprolyl isomerase</fullName>
        <ecNumber evidence="2 5">5.2.1.8</ecNumber>
    </recommendedName>
</protein>
<evidence type="ECO:0000313" key="12">
    <source>
        <dbReference type="Proteomes" id="UP000182367"/>
    </source>
</evidence>
<reference evidence="10 12" key="3">
    <citation type="submission" date="2016-10" db="EMBL/GenBank/DDBJ databases">
        <authorList>
            <person name="Varghese N."/>
            <person name="Submissions S."/>
        </authorList>
    </citation>
    <scope>NUCLEOTIDE SEQUENCE [LARGE SCALE GENOMIC DNA]</scope>
    <source>
        <strain evidence="10 12">Gm-149</strain>
    </source>
</reference>
<dbReference type="Pfam" id="PF00254">
    <property type="entry name" value="FKBP_C"/>
    <property type="match status" value="1"/>
</dbReference>
<reference evidence="11" key="1">
    <citation type="submission" date="2016-03" db="EMBL/GenBank/DDBJ databases">
        <title>Draft genome sequence of Paenibacillus glacialis DSM 22343.</title>
        <authorList>
            <person name="Shin S.-K."/>
            <person name="Yi H."/>
        </authorList>
    </citation>
    <scope>NUCLEOTIDE SEQUENCE [LARGE SCALE GENOMIC DNA]</scope>
    <source>
        <strain evidence="11">NBRC 105008</strain>
    </source>
</reference>
<comment type="catalytic activity">
    <reaction evidence="1 5">
        <text>[protein]-peptidylproline (omega=180) = [protein]-peptidylproline (omega=0)</text>
        <dbReference type="Rhea" id="RHEA:16237"/>
        <dbReference type="Rhea" id="RHEA-COMP:10747"/>
        <dbReference type="Rhea" id="RHEA-COMP:10748"/>
        <dbReference type="ChEBI" id="CHEBI:83833"/>
        <dbReference type="ChEBI" id="CHEBI:83834"/>
        <dbReference type="EC" id="5.2.1.8"/>
    </reaction>
</comment>
<keyword evidence="3 5" id="KW-0697">Rotamase</keyword>
<dbReference type="InterPro" id="IPR002130">
    <property type="entry name" value="Cyclophilin-type_PPIase_dom"/>
</dbReference>
<dbReference type="Proteomes" id="UP000093226">
    <property type="component" value="Unassembled WGS sequence"/>
</dbReference>
<dbReference type="Pfam" id="PF00160">
    <property type="entry name" value="Pro_isomerase"/>
    <property type="match status" value="1"/>
</dbReference>
<dbReference type="EMBL" id="FNEO01000011">
    <property type="protein sequence ID" value="SDK05903.1"/>
    <property type="molecule type" value="Genomic_DNA"/>
</dbReference>
<dbReference type="RefSeq" id="WP_066325303.1">
    <property type="nucleotide sequence ID" value="NZ_BJVF01000011.1"/>
</dbReference>
<evidence type="ECO:0000313" key="10">
    <source>
        <dbReference type="EMBL" id="SDK05903.1"/>
    </source>
</evidence>
<dbReference type="EC" id="5.2.1.8" evidence="2 5"/>
<comment type="caution">
    <text evidence="9">The sequence shown here is derived from an EMBL/GenBank/DDBJ whole genome shotgun (WGS) entry which is preliminary data.</text>
</comment>
<dbReference type="InterPro" id="IPR001179">
    <property type="entry name" value="PPIase_FKBP_dom"/>
</dbReference>
<accession>A0A1B9DTX9</accession>
<feature type="domain" description="PPIase FKBP-type" evidence="6">
    <location>
        <begin position="266"/>
        <end position="372"/>
    </location>
</feature>
<dbReference type="AlphaFoldDB" id="A0A1B9DTX9"/>
<dbReference type="PANTHER" id="PTHR45625">
    <property type="entry name" value="PEPTIDYL-PROLYL CIS-TRANS ISOMERASE-RELATED"/>
    <property type="match status" value="1"/>
</dbReference>
<evidence type="ECO:0000256" key="2">
    <source>
        <dbReference type="ARBA" id="ARBA00013194"/>
    </source>
</evidence>
<evidence type="ECO:0000313" key="8">
    <source>
        <dbReference type="EMBL" id="GEL12309.1"/>
    </source>
</evidence>
<evidence type="ECO:0000256" key="1">
    <source>
        <dbReference type="ARBA" id="ARBA00000971"/>
    </source>
</evidence>